<dbReference type="Gene3D" id="3.30.40.10">
    <property type="entry name" value="Zinc/RING finger domain, C3HC4 (zinc finger)"/>
    <property type="match status" value="1"/>
</dbReference>
<dbReference type="GeneID" id="38780478"/>
<proteinExistence type="predicted"/>
<organism evidence="6 7">
    <name type="scientific">Sparassis crispa</name>
    <dbReference type="NCBI Taxonomy" id="139825"/>
    <lineage>
        <taxon>Eukaryota</taxon>
        <taxon>Fungi</taxon>
        <taxon>Dikarya</taxon>
        <taxon>Basidiomycota</taxon>
        <taxon>Agaricomycotina</taxon>
        <taxon>Agaricomycetes</taxon>
        <taxon>Polyporales</taxon>
        <taxon>Sparassidaceae</taxon>
        <taxon>Sparassis</taxon>
    </lineage>
</organism>
<feature type="compositionally biased region" description="Acidic residues" evidence="4">
    <location>
        <begin position="224"/>
        <end position="243"/>
    </location>
</feature>
<dbReference type="SUPFAM" id="SSF57850">
    <property type="entry name" value="RING/U-box"/>
    <property type="match status" value="1"/>
</dbReference>
<dbReference type="EMBL" id="BFAD01000005">
    <property type="protein sequence ID" value="GBE83561.1"/>
    <property type="molecule type" value="Genomic_DNA"/>
</dbReference>
<feature type="compositionally biased region" description="Basic and acidic residues" evidence="4">
    <location>
        <begin position="244"/>
        <end position="258"/>
    </location>
</feature>
<dbReference type="OrthoDB" id="6105938at2759"/>
<protein>
    <recommendedName>
        <fullName evidence="5">Zinc finger C3HC4 RING-type domain-containing protein</fullName>
    </recommendedName>
</protein>
<feature type="domain" description="Zinc finger C3HC4 RING-type" evidence="5">
    <location>
        <begin position="4"/>
        <end position="48"/>
    </location>
</feature>
<dbReference type="InterPro" id="IPR018957">
    <property type="entry name" value="Znf_C3HC4_RING-type"/>
</dbReference>
<evidence type="ECO:0000313" key="6">
    <source>
        <dbReference type="EMBL" id="GBE83561.1"/>
    </source>
</evidence>
<dbReference type="Proteomes" id="UP000287166">
    <property type="component" value="Unassembled WGS sequence"/>
</dbReference>
<dbReference type="InParanoid" id="A0A401GMU6"/>
<dbReference type="InterPro" id="IPR013083">
    <property type="entry name" value="Znf_RING/FYVE/PHD"/>
</dbReference>
<name>A0A401GMU6_9APHY</name>
<evidence type="ECO:0000256" key="3">
    <source>
        <dbReference type="ARBA" id="ARBA00022833"/>
    </source>
</evidence>
<evidence type="ECO:0000313" key="7">
    <source>
        <dbReference type="Proteomes" id="UP000287166"/>
    </source>
</evidence>
<dbReference type="STRING" id="139825.A0A401GMU6"/>
<gene>
    <name evidence="6" type="ORF">SCP_0506160</name>
</gene>
<reference evidence="6 7" key="1">
    <citation type="journal article" date="2018" name="Sci. Rep.">
        <title>Genome sequence of the cauliflower mushroom Sparassis crispa (Hanabiratake) and its association with beneficial usage.</title>
        <authorList>
            <person name="Kiyama R."/>
            <person name="Furutani Y."/>
            <person name="Kawaguchi K."/>
            <person name="Nakanishi T."/>
        </authorList>
    </citation>
    <scope>NUCLEOTIDE SEQUENCE [LARGE SCALE GENOMIC DNA]</scope>
</reference>
<accession>A0A401GMU6</accession>
<evidence type="ECO:0000256" key="1">
    <source>
        <dbReference type="ARBA" id="ARBA00022723"/>
    </source>
</evidence>
<dbReference type="Pfam" id="PF00097">
    <property type="entry name" value="zf-C3HC4"/>
    <property type="match status" value="1"/>
</dbReference>
<dbReference type="RefSeq" id="XP_027614474.1">
    <property type="nucleotide sequence ID" value="XM_027758673.1"/>
</dbReference>
<keyword evidence="7" id="KW-1185">Reference proteome</keyword>
<evidence type="ECO:0000259" key="5">
    <source>
        <dbReference type="Pfam" id="PF00097"/>
    </source>
</evidence>
<comment type="caution">
    <text evidence="6">The sequence shown here is derived from an EMBL/GenBank/DDBJ whole genome shotgun (WGS) entry which is preliminary data.</text>
</comment>
<dbReference type="AlphaFoldDB" id="A0A401GMU6"/>
<evidence type="ECO:0000256" key="4">
    <source>
        <dbReference type="SAM" id="MobiDB-lite"/>
    </source>
</evidence>
<dbReference type="GO" id="GO:0008270">
    <property type="term" value="F:zinc ion binding"/>
    <property type="evidence" value="ECO:0007669"/>
    <property type="project" value="UniProtKB-KW"/>
</dbReference>
<keyword evidence="2" id="KW-0863">Zinc-finger</keyword>
<sequence>MYKPYALAPCGHTACHSCLVAWFKAPPPDARPQDVLPTWLRKKTCPHCRAVVKERPIGVWTVKDMVAALVKSGLAAAAFPPSPAPDAEVPTADPWEGIFRREPGASGNHRQVFPGPPPALFQQMLGLHDVEDGGIYRCIDCNHEIWDGVCSSCGRVYPGHGGGDDEDDYPEDYELEEAELAGLMFGGPYNILNHLHGDGSGDEGDSDGSLGAVNFGDGNTELNGSDDEDSEEDYESSFIDDDEHVVRDRLHSPRDHASEGSGGPLIRHRVGGGSSGNRPRPRARREVPRSSPIVISDGSDDVESISSVQDLPRLGRRARLVDSASDDETSIADAERDLSAVVAAREFDVYGDDGSVPRWRALRDIEDDEHNNY</sequence>
<keyword evidence="1" id="KW-0479">Metal-binding</keyword>
<feature type="region of interest" description="Disordered" evidence="4">
    <location>
        <begin position="196"/>
        <end position="306"/>
    </location>
</feature>
<evidence type="ECO:0000256" key="2">
    <source>
        <dbReference type="ARBA" id="ARBA00022771"/>
    </source>
</evidence>
<keyword evidence="3" id="KW-0862">Zinc</keyword>